<dbReference type="EMBL" id="JANJQO010002384">
    <property type="protein sequence ID" value="KAJ2967164.1"/>
    <property type="molecule type" value="Genomic_DNA"/>
</dbReference>
<reference evidence="1" key="1">
    <citation type="submission" date="2022-08" db="EMBL/GenBank/DDBJ databases">
        <title>Genome Sequence of Lecanicillium fungicola.</title>
        <authorList>
            <person name="Buettner E."/>
        </authorList>
    </citation>
    <scope>NUCLEOTIDE SEQUENCE</scope>
    <source>
        <strain evidence="1">Babe33</strain>
    </source>
</reference>
<organism evidence="1 2">
    <name type="scientific">Zarea fungicola</name>
    <dbReference type="NCBI Taxonomy" id="93591"/>
    <lineage>
        <taxon>Eukaryota</taxon>
        <taxon>Fungi</taxon>
        <taxon>Dikarya</taxon>
        <taxon>Ascomycota</taxon>
        <taxon>Pezizomycotina</taxon>
        <taxon>Sordariomycetes</taxon>
        <taxon>Hypocreomycetidae</taxon>
        <taxon>Hypocreales</taxon>
        <taxon>Cordycipitaceae</taxon>
        <taxon>Zarea</taxon>
    </lineage>
</organism>
<evidence type="ECO:0000313" key="2">
    <source>
        <dbReference type="Proteomes" id="UP001143910"/>
    </source>
</evidence>
<evidence type="ECO:0000313" key="1">
    <source>
        <dbReference type="EMBL" id="KAJ2967164.1"/>
    </source>
</evidence>
<name>A0ACC1MLL0_9HYPO</name>
<protein>
    <submittedName>
        <fullName evidence="1">Uncharacterized protein</fullName>
    </submittedName>
</protein>
<keyword evidence="2" id="KW-1185">Reference proteome</keyword>
<proteinExistence type="predicted"/>
<comment type="caution">
    <text evidence="1">The sequence shown here is derived from an EMBL/GenBank/DDBJ whole genome shotgun (WGS) entry which is preliminary data.</text>
</comment>
<accession>A0ACC1MLL0</accession>
<dbReference type="Proteomes" id="UP001143910">
    <property type="component" value="Unassembled WGS sequence"/>
</dbReference>
<gene>
    <name evidence="1" type="ORF">NQ176_g9797</name>
</gene>
<sequence length="858" mass="93328">MMYKPMTSAAEPCYILQIFFPMPSTLHHLVVNKSWNQVVAFVSQLTLTEKVNITTGVGWMGEKCVGNTGSIPRLGVKSLCMQDGPLGLRFSDYNSAFPVGVTAGATWSRHLWRDRGAAMGAEARDKGVDVLLGPASGPLGRLSKGGRIAEAFGADPYLQGLALANTVTGIQSNGVVACAKHYIANEQEHFRQVGESVGRGFDISESLSSNVNDKVMHEYYSWPFQDAVKAGVGAIMCSYNQINNSYGCQNSKMLNGILKDEYSFQGFVMSDWQAQHSGVSNAAAGLDMTMPGDTLFNTGHSYWGGNLTLAVLNGTVPAYRIDDMAMRIMASLFKVGWTVQGAKETNFFSWSRLQFDYRQAAAKENYEQVNFGVDVRANHANHIRESAAKGTVILKNNGILPLNKPKFIAAIGEDAGANPKGPNGCPDRNCNDGTNAMVYGSGTSNYPYLITPDSALQQQAIKDGTRYESVLSNYLWPSVHDLLVQPNVTAIVFANTAAGEGYINIGGNTGDRNNLTLWKNGDDLIKNVSALCSNTIVVLHTGGPVLLDAISKNPNVSAIVWAGEPGQESGNSLTDILYGKTSPGRSPFTWGATEESYGNNVLYKPNNGKGAPQDNFEDGAFFDYRYFDKQSDGKPGSDQKAPVYEFGFGLSWSTFKYSDLKVVKKNDRPYQPTTGLTIAAPTFGNFSTDIKDYGFPKGFRYIYQFIYPWLNTTTSGREASGDSSYGKTAKEFLPPHAIDSNPQPKHPAGGEPGGNRQLYDVIYEVTATITNTGNTMTDEVPQLYVSHGGDGEPVRVLRGFDRIERIAPGASVTFRAELTRRDISNWDSKAQNWVVTSAPKTIWVGSSSRNLPLTAKLQ</sequence>